<dbReference type="PANTHER" id="PTHR15989:SF5">
    <property type="entry name" value="VEZATIN"/>
    <property type="match status" value="1"/>
</dbReference>
<sequence length="588" mass="66433">MEALIYDESPIAEYLEADAIPFETADLPSTPPRTFAPRGLPKLRERLRAYRQTAASVTDVANEKFLERFRYTIVASQLLQDDPKPRRHLQDEEQAFQTNTFSTRGALMTAVVSFSVAWFLHILRRRYETQKGLGINEICIYMLLIFGGCVLLIYFARRQYLEFIRRSAGSTLGKVIAESHNLDTVTTAGLRFIQEVEVVSRGYEFSQPMPPVSRLEDQSANSRCRELRAIIGTALTASISQSVEAHNTIQPFIRELESQSYHDIYDVSMQDYTDAVTFANNIAMEAQDSLKELRFLFRLHLMARKVFFCDLLALHSGSTWYNICQWRGTLHLLQDFEAATSRGARDVRAAVVREEFGGNSAATTGQEADYVVETNPELMTPQRRHTKAQMRRFDAVANSIRSLNAKVHLVREAMNNSSTNEDDPALSMTITRGYETLGAEIRNALSEWQKGRNTMFLHIDADPDRRSSRASSDIRSPASPSPSSLGGLTIVDGGPAEALKLLSGDERASSDGGGLDEEVFEAVAMPRKRMSWTPMSREEKLSRLQQERIKRATVQEHAENTTNMLRELQMVIKHRPNHARPETRVTSI</sequence>
<dbReference type="STRING" id="348802.A0A0D2D9N0"/>
<comment type="subcellular location">
    <subcellularLocation>
        <location evidence="2">Cell junction</location>
        <location evidence="2">Adherens junction</location>
    </subcellularLocation>
    <subcellularLocation>
        <location evidence="3">Cell membrane</location>
        <topology evidence="3">Multi-pass membrane protein</topology>
    </subcellularLocation>
    <subcellularLocation>
        <location evidence="1">Nucleus</location>
    </subcellularLocation>
</comment>
<dbReference type="GO" id="GO:0005886">
    <property type="term" value="C:plasma membrane"/>
    <property type="evidence" value="ECO:0007669"/>
    <property type="project" value="UniProtKB-SubCell"/>
</dbReference>
<keyword evidence="17" id="KW-1185">Reference proteome</keyword>
<dbReference type="GO" id="GO:0005634">
    <property type="term" value="C:nucleus"/>
    <property type="evidence" value="ECO:0007669"/>
    <property type="project" value="UniProtKB-SubCell"/>
</dbReference>
<evidence type="ECO:0000256" key="3">
    <source>
        <dbReference type="ARBA" id="ARBA00004651"/>
    </source>
</evidence>
<dbReference type="Pfam" id="PF12632">
    <property type="entry name" value="Vezatin"/>
    <property type="match status" value="1"/>
</dbReference>
<dbReference type="InterPro" id="IPR026859">
    <property type="entry name" value="Myosin-bd"/>
</dbReference>
<evidence type="ECO:0000256" key="12">
    <source>
        <dbReference type="ARBA" id="ARBA00023242"/>
    </source>
</evidence>
<keyword evidence="8" id="KW-0965">Cell junction</keyword>
<dbReference type="OrthoDB" id="21151at2759"/>
<dbReference type="RefSeq" id="XP_013319566.1">
    <property type="nucleotide sequence ID" value="XM_013464112.1"/>
</dbReference>
<evidence type="ECO:0000256" key="13">
    <source>
        <dbReference type="SAM" id="MobiDB-lite"/>
    </source>
</evidence>
<evidence type="ECO:0000256" key="5">
    <source>
        <dbReference type="ARBA" id="ARBA00018125"/>
    </source>
</evidence>
<dbReference type="PANTHER" id="PTHR15989">
    <property type="entry name" value="VEZATIN"/>
    <property type="match status" value="1"/>
</dbReference>
<evidence type="ECO:0000256" key="8">
    <source>
        <dbReference type="ARBA" id="ARBA00022949"/>
    </source>
</evidence>
<evidence type="ECO:0000256" key="9">
    <source>
        <dbReference type="ARBA" id="ARBA00022989"/>
    </source>
</evidence>
<feature type="compositionally biased region" description="Low complexity" evidence="13">
    <location>
        <begin position="469"/>
        <end position="484"/>
    </location>
</feature>
<feature type="region of interest" description="Disordered" evidence="13">
    <location>
        <begin position="459"/>
        <end position="490"/>
    </location>
</feature>
<evidence type="ECO:0000313" key="16">
    <source>
        <dbReference type="EMBL" id="KIW58982.1"/>
    </source>
</evidence>
<keyword evidence="11 14" id="KW-0472">Membrane</keyword>
<evidence type="ECO:0000313" key="17">
    <source>
        <dbReference type="Proteomes" id="UP000054342"/>
    </source>
</evidence>
<evidence type="ECO:0000256" key="7">
    <source>
        <dbReference type="ARBA" id="ARBA00022692"/>
    </source>
</evidence>
<feature type="transmembrane region" description="Helical" evidence="14">
    <location>
        <begin position="105"/>
        <end position="123"/>
    </location>
</feature>
<comment type="similarity">
    <text evidence="4">Belongs to the vezatin family.</text>
</comment>
<gene>
    <name evidence="16" type="ORF">PV05_03470</name>
</gene>
<evidence type="ECO:0000256" key="11">
    <source>
        <dbReference type="ARBA" id="ARBA00023136"/>
    </source>
</evidence>
<evidence type="ECO:0000259" key="15">
    <source>
        <dbReference type="Pfam" id="PF12632"/>
    </source>
</evidence>
<dbReference type="EMBL" id="KN847318">
    <property type="protein sequence ID" value="KIW58982.1"/>
    <property type="molecule type" value="Genomic_DNA"/>
</dbReference>
<evidence type="ECO:0000256" key="14">
    <source>
        <dbReference type="SAM" id="Phobius"/>
    </source>
</evidence>
<dbReference type="GO" id="GO:0098609">
    <property type="term" value="P:cell-cell adhesion"/>
    <property type="evidence" value="ECO:0007669"/>
    <property type="project" value="InterPro"/>
</dbReference>
<reference evidence="16 17" key="1">
    <citation type="submission" date="2015-01" db="EMBL/GenBank/DDBJ databases">
        <title>The Genome Sequence of Exophiala xenobiotica CBS118157.</title>
        <authorList>
            <consortium name="The Broad Institute Genomics Platform"/>
            <person name="Cuomo C."/>
            <person name="de Hoog S."/>
            <person name="Gorbushina A."/>
            <person name="Stielow B."/>
            <person name="Teixiera M."/>
            <person name="Abouelleil A."/>
            <person name="Chapman S.B."/>
            <person name="Priest M."/>
            <person name="Young S.K."/>
            <person name="Wortman J."/>
            <person name="Nusbaum C."/>
            <person name="Birren B."/>
        </authorList>
    </citation>
    <scope>NUCLEOTIDE SEQUENCE [LARGE SCALE GENOMIC DNA]</scope>
    <source>
        <strain evidence="16 17">CBS 118157</strain>
    </source>
</reference>
<keyword evidence="10" id="KW-0175">Coiled coil</keyword>
<evidence type="ECO:0000256" key="2">
    <source>
        <dbReference type="ARBA" id="ARBA00004536"/>
    </source>
</evidence>
<dbReference type="GeneID" id="25325378"/>
<evidence type="ECO:0000256" key="4">
    <source>
        <dbReference type="ARBA" id="ARBA00007245"/>
    </source>
</evidence>
<feature type="transmembrane region" description="Helical" evidence="14">
    <location>
        <begin position="135"/>
        <end position="156"/>
    </location>
</feature>
<feature type="domain" description="Myosin-binding" evidence="15">
    <location>
        <begin position="114"/>
        <end position="407"/>
    </location>
</feature>
<dbReference type="InterPro" id="IPR026858">
    <property type="entry name" value="Vezatin"/>
</dbReference>
<proteinExistence type="inferred from homology"/>
<evidence type="ECO:0000256" key="1">
    <source>
        <dbReference type="ARBA" id="ARBA00004123"/>
    </source>
</evidence>
<organism evidence="16 17">
    <name type="scientific">Exophiala xenobiotica</name>
    <dbReference type="NCBI Taxonomy" id="348802"/>
    <lineage>
        <taxon>Eukaryota</taxon>
        <taxon>Fungi</taxon>
        <taxon>Dikarya</taxon>
        <taxon>Ascomycota</taxon>
        <taxon>Pezizomycotina</taxon>
        <taxon>Eurotiomycetes</taxon>
        <taxon>Chaetothyriomycetidae</taxon>
        <taxon>Chaetothyriales</taxon>
        <taxon>Herpotrichiellaceae</taxon>
        <taxon>Exophiala</taxon>
    </lineage>
</organism>
<evidence type="ECO:0000256" key="10">
    <source>
        <dbReference type="ARBA" id="ARBA00023054"/>
    </source>
</evidence>
<keyword evidence="7 14" id="KW-0812">Transmembrane</keyword>
<keyword evidence="6" id="KW-1003">Cell membrane</keyword>
<keyword evidence="9 14" id="KW-1133">Transmembrane helix</keyword>
<name>A0A0D2D9N0_9EURO</name>
<dbReference type="Proteomes" id="UP000054342">
    <property type="component" value="Unassembled WGS sequence"/>
</dbReference>
<dbReference type="GO" id="GO:0017022">
    <property type="term" value="F:myosin binding"/>
    <property type="evidence" value="ECO:0007669"/>
    <property type="project" value="InterPro"/>
</dbReference>
<evidence type="ECO:0000256" key="6">
    <source>
        <dbReference type="ARBA" id="ARBA00022475"/>
    </source>
</evidence>
<accession>A0A0D2D9N0</accession>
<dbReference type="AlphaFoldDB" id="A0A0D2D9N0"/>
<protein>
    <recommendedName>
        <fullName evidence="5">Vezatin</fullName>
    </recommendedName>
</protein>
<dbReference type="HOGENOM" id="CLU_005766_2_0_1"/>
<keyword evidence="12" id="KW-0539">Nucleus</keyword>